<dbReference type="Gene3D" id="1.10.357.10">
    <property type="entry name" value="Tetracycline Repressor, domain 2"/>
    <property type="match status" value="1"/>
</dbReference>
<dbReference type="Pfam" id="PF00440">
    <property type="entry name" value="TetR_N"/>
    <property type="match status" value="1"/>
</dbReference>
<dbReference type="AlphaFoldDB" id="A0A5C4TCF0"/>
<reference evidence="6 7" key="1">
    <citation type="submission" date="2019-05" db="EMBL/GenBank/DDBJ databases">
        <title>We sequenced the genome of Paenibacillus hemerocallicola KCTC 33185 for further insight into its adaptation and study the phylogeny of Paenibacillus.</title>
        <authorList>
            <person name="Narsing Rao M.P."/>
        </authorList>
    </citation>
    <scope>NUCLEOTIDE SEQUENCE [LARGE SCALE GENOMIC DNA]</scope>
    <source>
        <strain evidence="6 7">KCTC 33185</strain>
    </source>
</reference>
<dbReference type="PANTHER" id="PTHR30055:SF238">
    <property type="entry name" value="MYCOFACTOCIN BIOSYNTHESIS TRANSCRIPTIONAL REGULATOR MFTR-RELATED"/>
    <property type="match status" value="1"/>
</dbReference>
<accession>A0A5C4TCF0</accession>
<name>A0A5C4TCF0_9BACL</name>
<dbReference type="SUPFAM" id="SSF48498">
    <property type="entry name" value="Tetracyclin repressor-like, C-terminal domain"/>
    <property type="match status" value="1"/>
</dbReference>
<keyword evidence="7" id="KW-1185">Reference proteome</keyword>
<dbReference type="OrthoDB" id="509229at2"/>
<evidence type="ECO:0000256" key="1">
    <source>
        <dbReference type="ARBA" id="ARBA00023015"/>
    </source>
</evidence>
<evidence type="ECO:0000313" key="6">
    <source>
        <dbReference type="EMBL" id="TNJ66743.1"/>
    </source>
</evidence>
<dbReference type="InterPro" id="IPR050109">
    <property type="entry name" value="HTH-type_TetR-like_transc_reg"/>
</dbReference>
<organism evidence="6 7">
    <name type="scientific">Paenibacillus hemerocallicola</name>
    <dbReference type="NCBI Taxonomy" id="1172614"/>
    <lineage>
        <taxon>Bacteria</taxon>
        <taxon>Bacillati</taxon>
        <taxon>Bacillota</taxon>
        <taxon>Bacilli</taxon>
        <taxon>Bacillales</taxon>
        <taxon>Paenibacillaceae</taxon>
        <taxon>Paenibacillus</taxon>
    </lineage>
</organism>
<keyword evidence="2 4" id="KW-0238">DNA-binding</keyword>
<gene>
    <name evidence="6" type="ORF">FE784_08540</name>
</gene>
<keyword evidence="3" id="KW-0804">Transcription</keyword>
<proteinExistence type="predicted"/>
<dbReference type="PRINTS" id="PR00455">
    <property type="entry name" value="HTHTETR"/>
</dbReference>
<comment type="caution">
    <text evidence="6">The sequence shown here is derived from an EMBL/GenBank/DDBJ whole genome shotgun (WGS) entry which is preliminary data.</text>
</comment>
<dbReference type="InterPro" id="IPR036271">
    <property type="entry name" value="Tet_transcr_reg_TetR-rel_C_sf"/>
</dbReference>
<evidence type="ECO:0000256" key="2">
    <source>
        <dbReference type="ARBA" id="ARBA00023125"/>
    </source>
</evidence>
<evidence type="ECO:0000256" key="4">
    <source>
        <dbReference type="PROSITE-ProRule" id="PRU00335"/>
    </source>
</evidence>
<dbReference type="PANTHER" id="PTHR30055">
    <property type="entry name" value="HTH-TYPE TRANSCRIPTIONAL REGULATOR RUTR"/>
    <property type="match status" value="1"/>
</dbReference>
<keyword evidence="1" id="KW-0805">Transcription regulation</keyword>
<sequence>MTAKAIKSAALRLFAAHGYEGTPLSAIAKEVGIKTPSLYAHFESKERLFFAVYEDVQDEHVRRLEELIESVRSEPLETKLYRILSETCRNYLLDEEKAAFIKRSMLFPPARLEEELQQRFLQAESKQSAFLRDIFKAGVRDGTIKDREAEDLLAAYYCLLDGSFVQMFYYGPQRFHERLQSVWTIFWEGITR</sequence>
<feature type="domain" description="HTH tetR-type" evidence="5">
    <location>
        <begin position="1"/>
        <end position="60"/>
    </location>
</feature>
<evidence type="ECO:0000259" key="5">
    <source>
        <dbReference type="PROSITE" id="PS50977"/>
    </source>
</evidence>
<dbReference type="InterPro" id="IPR001647">
    <property type="entry name" value="HTH_TetR"/>
</dbReference>
<dbReference type="Proteomes" id="UP000307943">
    <property type="component" value="Unassembled WGS sequence"/>
</dbReference>
<dbReference type="GO" id="GO:0000976">
    <property type="term" value="F:transcription cis-regulatory region binding"/>
    <property type="evidence" value="ECO:0007669"/>
    <property type="project" value="TreeGrafter"/>
</dbReference>
<dbReference type="EMBL" id="VDCQ01000009">
    <property type="protein sequence ID" value="TNJ66743.1"/>
    <property type="molecule type" value="Genomic_DNA"/>
</dbReference>
<dbReference type="SUPFAM" id="SSF46689">
    <property type="entry name" value="Homeodomain-like"/>
    <property type="match status" value="1"/>
</dbReference>
<feature type="DNA-binding region" description="H-T-H motif" evidence="4">
    <location>
        <begin position="23"/>
        <end position="42"/>
    </location>
</feature>
<dbReference type="Gene3D" id="1.10.10.60">
    <property type="entry name" value="Homeodomain-like"/>
    <property type="match status" value="1"/>
</dbReference>
<protein>
    <submittedName>
        <fullName evidence="6">TetR/AcrR family transcriptional regulator</fullName>
    </submittedName>
</protein>
<evidence type="ECO:0000313" key="7">
    <source>
        <dbReference type="Proteomes" id="UP000307943"/>
    </source>
</evidence>
<evidence type="ECO:0000256" key="3">
    <source>
        <dbReference type="ARBA" id="ARBA00023163"/>
    </source>
</evidence>
<dbReference type="GO" id="GO:0003700">
    <property type="term" value="F:DNA-binding transcription factor activity"/>
    <property type="evidence" value="ECO:0007669"/>
    <property type="project" value="TreeGrafter"/>
</dbReference>
<dbReference type="PROSITE" id="PS50977">
    <property type="entry name" value="HTH_TETR_2"/>
    <property type="match status" value="1"/>
</dbReference>
<dbReference type="InterPro" id="IPR009057">
    <property type="entry name" value="Homeodomain-like_sf"/>
</dbReference>